<evidence type="ECO:0000256" key="6">
    <source>
        <dbReference type="SAM" id="Phobius"/>
    </source>
</evidence>
<evidence type="ECO:0000256" key="1">
    <source>
        <dbReference type="ARBA" id="ARBA00004162"/>
    </source>
</evidence>
<proteinExistence type="predicted"/>
<keyword evidence="5 6" id="KW-0472">Membrane</keyword>
<dbReference type="GO" id="GO:0022857">
    <property type="term" value="F:transmembrane transporter activity"/>
    <property type="evidence" value="ECO:0007669"/>
    <property type="project" value="InterPro"/>
</dbReference>
<dbReference type="AlphaFoldDB" id="A0A3B0YY22"/>
<dbReference type="EMBL" id="UOFP01000040">
    <property type="protein sequence ID" value="VAW84311.1"/>
    <property type="molecule type" value="Genomic_DNA"/>
</dbReference>
<name>A0A3B0YY22_9ZZZZ</name>
<evidence type="ECO:0000256" key="3">
    <source>
        <dbReference type="ARBA" id="ARBA00022692"/>
    </source>
</evidence>
<dbReference type="PANTHER" id="PTHR30558:SF7">
    <property type="entry name" value="TOL-PAL SYSTEM PROTEIN TOLR"/>
    <property type="match status" value="1"/>
</dbReference>
<dbReference type="Pfam" id="PF02472">
    <property type="entry name" value="ExbD"/>
    <property type="match status" value="1"/>
</dbReference>
<comment type="subcellular location">
    <subcellularLocation>
        <location evidence="1">Cell membrane</location>
        <topology evidence="1">Single-pass membrane protein</topology>
    </subcellularLocation>
</comment>
<evidence type="ECO:0000256" key="2">
    <source>
        <dbReference type="ARBA" id="ARBA00022475"/>
    </source>
</evidence>
<dbReference type="GO" id="GO:0005886">
    <property type="term" value="C:plasma membrane"/>
    <property type="evidence" value="ECO:0007669"/>
    <property type="project" value="UniProtKB-SubCell"/>
</dbReference>
<keyword evidence="4 6" id="KW-1133">Transmembrane helix</keyword>
<dbReference type="InterPro" id="IPR003400">
    <property type="entry name" value="ExbD"/>
</dbReference>
<reference evidence="7" key="1">
    <citation type="submission" date="2018-06" db="EMBL/GenBank/DDBJ databases">
        <authorList>
            <person name="Zhirakovskaya E."/>
        </authorList>
    </citation>
    <scope>NUCLEOTIDE SEQUENCE</scope>
</reference>
<gene>
    <name evidence="7" type="ORF">MNBD_GAMMA18-1879</name>
</gene>
<evidence type="ECO:0000256" key="4">
    <source>
        <dbReference type="ARBA" id="ARBA00022989"/>
    </source>
</evidence>
<sequence>MSIRNRRHKQEVPELDVTAFLNLMVVLIPFLLVSAVFTQITVIELNMPPPSDESQQEKDKKEKLDLEIVIRAATIEIHGGKTGLLKRYKMNEGQFDYAEISTYLQEIKRRYAQETTSMILVEPEINYDTLVQVMDTVRLFEFEEDGGLIQAELFPDMSIGDAPILGKGK</sequence>
<keyword evidence="2" id="KW-1003">Cell membrane</keyword>
<evidence type="ECO:0008006" key="8">
    <source>
        <dbReference type="Google" id="ProtNLM"/>
    </source>
</evidence>
<evidence type="ECO:0000313" key="7">
    <source>
        <dbReference type="EMBL" id="VAW84311.1"/>
    </source>
</evidence>
<feature type="transmembrane region" description="Helical" evidence="6">
    <location>
        <begin position="20"/>
        <end position="42"/>
    </location>
</feature>
<accession>A0A3B0YY22</accession>
<protein>
    <recommendedName>
        <fullName evidence="8">Biopolymer transport protein ExbD/TolR</fullName>
    </recommendedName>
</protein>
<keyword evidence="3 6" id="KW-0812">Transmembrane</keyword>
<dbReference type="PANTHER" id="PTHR30558">
    <property type="entry name" value="EXBD MEMBRANE COMPONENT OF PMF-DRIVEN MACROMOLECULE IMPORT SYSTEM"/>
    <property type="match status" value="1"/>
</dbReference>
<organism evidence="7">
    <name type="scientific">hydrothermal vent metagenome</name>
    <dbReference type="NCBI Taxonomy" id="652676"/>
    <lineage>
        <taxon>unclassified sequences</taxon>
        <taxon>metagenomes</taxon>
        <taxon>ecological metagenomes</taxon>
    </lineage>
</organism>
<evidence type="ECO:0000256" key="5">
    <source>
        <dbReference type="ARBA" id="ARBA00023136"/>
    </source>
</evidence>